<dbReference type="STRING" id="758803.SAMN05421803_103312"/>
<dbReference type="PROSITE" id="PS51186">
    <property type="entry name" value="GNAT"/>
    <property type="match status" value="1"/>
</dbReference>
<dbReference type="OrthoDB" id="5242221at2"/>
<dbReference type="EMBL" id="FQZK01000003">
    <property type="protein sequence ID" value="SHJ06149.1"/>
    <property type="molecule type" value="Genomic_DNA"/>
</dbReference>
<accession>A0A1M6G8A4</accession>
<dbReference type="RefSeq" id="WP_073377088.1">
    <property type="nucleotide sequence ID" value="NZ_FQZK01000003.1"/>
</dbReference>
<dbReference type="Pfam" id="PF13302">
    <property type="entry name" value="Acetyltransf_3"/>
    <property type="match status" value="1"/>
</dbReference>
<keyword evidence="1 6" id="KW-0808">Transferase</keyword>
<dbReference type="AlphaFoldDB" id="A0A1M6G8A4"/>
<proteinExistence type="inferred from homology"/>
<evidence type="ECO:0000259" key="5">
    <source>
        <dbReference type="PROSITE" id="PS51186"/>
    </source>
</evidence>
<dbReference type="PANTHER" id="PTHR43792">
    <property type="entry name" value="GNAT FAMILY, PUTATIVE (AFU_ORTHOLOGUE AFUA_3G00765)-RELATED-RELATED"/>
    <property type="match status" value="1"/>
</dbReference>
<dbReference type="PANTHER" id="PTHR43792:SF8">
    <property type="entry name" value="[RIBOSOMAL PROTEIN US5]-ALANINE N-ACETYLTRANSFERASE"/>
    <property type="match status" value="1"/>
</dbReference>
<sequence>MNRRQGWPVTLAEGPVELRPLRLRDAAALRDTRARNTEWLRPWEPTYPEMPLRTTGLSPYVAMIQAIRREARQGLSMPWSVFYAGRFVGQLSVGGIVWGSARSAQVGYWIDGAHAGRGITPTAVALAVDHAFFRVGLHRIEANIRPENRASRRVATKLGFRDEGVRRRQLHIDGAWRDHICYALTSEEVPDGLLHRWRSDRSSGTPPEPDSGPGTPLGPQDPNGGGDPRHPASPRPRPN</sequence>
<dbReference type="GO" id="GO:0005737">
    <property type="term" value="C:cytoplasm"/>
    <property type="evidence" value="ECO:0007669"/>
    <property type="project" value="TreeGrafter"/>
</dbReference>
<dbReference type="InterPro" id="IPR000182">
    <property type="entry name" value="GNAT_dom"/>
</dbReference>
<feature type="region of interest" description="Disordered" evidence="4">
    <location>
        <begin position="196"/>
        <end position="239"/>
    </location>
</feature>
<dbReference type="GO" id="GO:0008999">
    <property type="term" value="F:protein-N-terminal-alanine acetyltransferase activity"/>
    <property type="evidence" value="ECO:0007669"/>
    <property type="project" value="TreeGrafter"/>
</dbReference>
<evidence type="ECO:0000256" key="4">
    <source>
        <dbReference type="SAM" id="MobiDB-lite"/>
    </source>
</evidence>
<dbReference type="InterPro" id="IPR016181">
    <property type="entry name" value="Acyl_CoA_acyltransferase"/>
</dbReference>
<evidence type="ECO:0000313" key="6">
    <source>
        <dbReference type="EMBL" id="SHJ06149.1"/>
    </source>
</evidence>
<feature type="domain" description="N-acetyltransferase" evidence="5">
    <location>
        <begin position="16"/>
        <end position="187"/>
    </location>
</feature>
<name>A0A1M6G8A4_9ACTN</name>
<comment type="similarity">
    <text evidence="3">Belongs to the acetyltransferase family. RimJ subfamily.</text>
</comment>
<evidence type="ECO:0000256" key="1">
    <source>
        <dbReference type="ARBA" id="ARBA00022679"/>
    </source>
</evidence>
<keyword evidence="2" id="KW-0012">Acyltransferase</keyword>
<dbReference type="Gene3D" id="3.40.630.30">
    <property type="match status" value="1"/>
</dbReference>
<keyword evidence="7" id="KW-1185">Reference proteome</keyword>
<protein>
    <submittedName>
        <fullName evidence="6">Ribosomal-protein-alanine N-acetyltransferase</fullName>
    </submittedName>
</protein>
<gene>
    <name evidence="6" type="ORF">SAMN05421803_103312</name>
</gene>
<organism evidence="6 7">
    <name type="scientific">Nocardiopsis flavescens</name>
    <dbReference type="NCBI Taxonomy" id="758803"/>
    <lineage>
        <taxon>Bacteria</taxon>
        <taxon>Bacillati</taxon>
        <taxon>Actinomycetota</taxon>
        <taxon>Actinomycetes</taxon>
        <taxon>Streptosporangiales</taxon>
        <taxon>Nocardiopsidaceae</taxon>
        <taxon>Nocardiopsis</taxon>
    </lineage>
</organism>
<dbReference type="Proteomes" id="UP000184452">
    <property type="component" value="Unassembled WGS sequence"/>
</dbReference>
<reference evidence="6 7" key="1">
    <citation type="submission" date="2016-11" db="EMBL/GenBank/DDBJ databases">
        <authorList>
            <person name="Jaros S."/>
            <person name="Januszkiewicz K."/>
            <person name="Wedrychowicz H."/>
        </authorList>
    </citation>
    <scope>NUCLEOTIDE SEQUENCE [LARGE SCALE GENOMIC DNA]</scope>
    <source>
        <strain evidence="6 7">CGMCC 4.5723</strain>
    </source>
</reference>
<evidence type="ECO:0000313" key="7">
    <source>
        <dbReference type="Proteomes" id="UP000184452"/>
    </source>
</evidence>
<evidence type="ECO:0000256" key="2">
    <source>
        <dbReference type="ARBA" id="ARBA00023315"/>
    </source>
</evidence>
<dbReference type="InterPro" id="IPR051531">
    <property type="entry name" value="N-acetyltransferase"/>
</dbReference>
<dbReference type="SUPFAM" id="SSF55729">
    <property type="entry name" value="Acyl-CoA N-acyltransferases (Nat)"/>
    <property type="match status" value="1"/>
</dbReference>
<evidence type="ECO:0000256" key="3">
    <source>
        <dbReference type="ARBA" id="ARBA00038502"/>
    </source>
</evidence>